<dbReference type="AlphaFoldDB" id="A0A7M7KX47"/>
<proteinExistence type="predicted"/>
<feature type="compositionally biased region" description="Basic and acidic residues" evidence="1">
    <location>
        <begin position="267"/>
        <end position="286"/>
    </location>
</feature>
<protein>
    <recommendedName>
        <fullName evidence="4">RRM domain-containing protein</fullName>
    </recommendedName>
</protein>
<dbReference type="InParanoid" id="A0A7M7KX47"/>
<feature type="compositionally biased region" description="Basic and acidic residues" evidence="1">
    <location>
        <begin position="44"/>
        <end position="61"/>
    </location>
</feature>
<evidence type="ECO:0000256" key="1">
    <source>
        <dbReference type="SAM" id="MobiDB-lite"/>
    </source>
</evidence>
<feature type="compositionally biased region" description="Acidic residues" evidence="1">
    <location>
        <begin position="244"/>
        <end position="258"/>
    </location>
</feature>
<feature type="compositionally biased region" description="Basic residues" evidence="1">
    <location>
        <begin position="1"/>
        <end position="11"/>
    </location>
</feature>
<dbReference type="GO" id="GO:0061574">
    <property type="term" value="C:ASAP complex"/>
    <property type="evidence" value="ECO:0007669"/>
    <property type="project" value="TreeGrafter"/>
</dbReference>
<dbReference type="CDD" id="cd12432">
    <property type="entry name" value="RRM_ACINU"/>
    <property type="match status" value="1"/>
</dbReference>
<feature type="compositionally biased region" description="Basic and acidic residues" evidence="1">
    <location>
        <begin position="396"/>
        <end position="413"/>
    </location>
</feature>
<dbReference type="GeneID" id="111252813"/>
<dbReference type="OMA" id="SKCFVAY"/>
<evidence type="ECO:0000313" key="3">
    <source>
        <dbReference type="Proteomes" id="UP000594260"/>
    </source>
</evidence>
<feature type="compositionally biased region" description="Basic and acidic residues" evidence="1">
    <location>
        <begin position="585"/>
        <end position="606"/>
    </location>
</feature>
<evidence type="ECO:0000313" key="2">
    <source>
        <dbReference type="EnsemblMetazoa" id="XP_022667042"/>
    </source>
</evidence>
<dbReference type="KEGG" id="vde:111252813"/>
<dbReference type="FunCoup" id="A0A7M7KX47">
    <property type="interactions" value="246"/>
</dbReference>
<name>A0A7M7KX47_VARDE</name>
<dbReference type="InterPro" id="IPR032552">
    <property type="entry name" value="RSB_motif"/>
</dbReference>
<feature type="compositionally biased region" description="Basic and acidic residues" evidence="1">
    <location>
        <begin position="353"/>
        <end position="377"/>
    </location>
</feature>
<dbReference type="EnsemblMetazoa" id="XM_022811307">
    <property type="protein sequence ID" value="XP_022667042"/>
    <property type="gene ID" value="LOC111252813"/>
</dbReference>
<dbReference type="OrthoDB" id="5348404at2759"/>
<dbReference type="RefSeq" id="XP_022667041.1">
    <property type="nucleotide sequence ID" value="XM_022811306.1"/>
</dbReference>
<accession>A0A7M7KX47</accession>
<dbReference type="InterPro" id="IPR052793">
    <property type="entry name" value="EJC-associated_protein"/>
</dbReference>
<dbReference type="RefSeq" id="XP_022667042.1">
    <property type="nucleotide sequence ID" value="XM_022811307.1"/>
</dbReference>
<dbReference type="InterPro" id="IPR034257">
    <property type="entry name" value="Acinus_RRM"/>
</dbReference>
<dbReference type="InterPro" id="IPR035979">
    <property type="entry name" value="RBD_domain_sf"/>
</dbReference>
<dbReference type="GO" id="GO:0071011">
    <property type="term" value="C:precatalytic spliceosome"/>
    <property type="evidence" value="ECO:0007669"/>
    <property type="project" value="TreeGrafter"/>
</dbReference>
<keyword evidence="3" id="KW-1185">Reference proteome</keyword>
<dbReference type="EnsemblMetazoa" id="XM_022811306">
    <property type="protein sequence ID" value="XP_022667041"/>
    <property type="gene ID" value="LOC111252813"/>
</dbReference>
<feature type="compositionally biased region" description="Basic and acidic residues" evidence="1">
    <location>
        <begin position="87"/>
        <end position="97"/>
    </location>
</feature>
<feature type="compositionally biased region" description="Basic and acidic residues" evidence="1">
    <location>
        <begin position="689"/>
        <end position="698"/>
    </location>
</feature>
<dbReference type="Proteomes" id="UP000594260">
    <property type="component" value="Unplaced"/>
</dbReference>
<feature type="region of interest" description="Disordered" evidence="1">
    <location>
        <begin position="298"/>
        <end position="460"/>
    </location>
</feature>
<dbReference type="GO" id="GO:0008380">
    <property type="term" value="P:RNA splicing"/>
    <property type="evidence" value="ECO:0007669"/>
    <property type="project" value="TreeGrafter"/>
</dbReference>
<evidence type="ECO:0008006" key="4">
    <source>
        <dbReference type="Google" id="ProtNLM"/>
    </source>
</evidence>
<organism evidence="2 3">
    <name type="scientific">Varroa destructor</name>
    <name type="common">Honeybee mite</name>
    <dbReference type="NCBI Taxonomy" id="109461"/>
    <lineage>
        <taxon>Eukaryota</taxon>
        <taxon>Metazoa</taxon>
        <taxon>Ecdysozoa</taxon>
        <taxon>Arthropoda</taxon>
        <taxon>Chelicerata</taxon>
        <taxon>Arachnida</taxon>
        <taxon>Acari</taxon>
        <taxon>Parasitiformes</taxon>
        <taxon>Mesostigmata</taxon>
        <taxon>Gamasina</taxon>
        <taxon>Dermanyssoidea</taxon>
        <taxon>Varroidae</taxon>
        <taxon>Varroa</taxon>
    </lineage>
</organism>
<dbReference type="GO" id="GO:0003723">
    <property type="term" value="F:RNA binding"/>
    <property type="evidence" value="ECO:0007669"/>
    <property type="project" value="TreeGrafter"/>
</dbReference>
<dbReference type="PANTHER" id="PTHR46589:SF1">
    <property type="entry name" value="APOPTOTIC CHROMATIN CONDENSATION INDUCER IN THE NUCLEUS"/>
    <property type="match status" value="1"/>
</dbReference>
<reference evidence="2" key="1">
    <citation type="submission" date="2021-01" db="UniProtKB">
        <authorList>
            <consortium name="EnsemblMetazoa"/>
        </authorList>
    </citation>
    <scope>IDENTIFICATION</scope>
</reference>
<feature type="region of interest" description="Disordered" evidence="1">
    <location>
        <begin position="1"/>
        <end position="286"/>
    </location>
</feature>
<feature type="compositionally biased region" description="Acidic residues" evidence="1">
    <location>
        <begin position="223"/>
        <end position="235"/>
    </location>
</feature>
<sequence length="742" mass="84179">MARSTRSRRTTTKAEDAENVDTPSQDLDTSDRLEKKTRRNRKHENRDSEQKEENPRPKENTPESDGENTQQSQEITEKGRGGGRKKREGETESEHHSSSTKRARSRRTPKEDTEEPLDGEATSGKGNDQRDEAGDQVSMAGYASSSTSSKEQRKQSHPQKDVDKVERREKRAEEAKKDPISRGHKRLSEERHEKISNKDKDTVEASSSKPIVPESQKALRMEVEEEKLDFEIEDELQLKVQNDEVLDGDDDDAKEEDENSRTNEPSCKGEGKNLRDDGSASKDSKDIVSSEKLIALDEMLKRRASRRNHWPAEKEGGPDKDKENLEGPRDRWGKLAEKAPSKEHAQAIVTTDSLKELSKEMEAKVTKKDTIDQKDSVISEATKSLLAADKGNLGSNEKERQPEETPADTKKSVANDPELEDRRRARHISMSDDTPGDNSGKEAVKDSGYQAGKTKLPSAGLALGSTNWAELETTRRKPRDAATPPRLPVGRHLLVLNLVRPFTLSQLTDLVTHAGARSISDLWLDRIKSKAIVEFTDESASREAREELHNIVWPKGSPKTIKCEFLTEKEVEQTKTGMIPPAQRDSSHNLDKDKNKVKEVTKERTRIVVGPSEETRDNGDLRKTIEIVHKDKDKKVSEESRRRKAAAADVESQPVATKKIREWDLPKLKQQQHQQQPEHRQQSNSEEPAPAKRLEDLFRKTKATPNIYWIPLPEAEALERAKIRAEKQKEEDRRNRNRRLIN</sequence>
<feature type="compositionally biased region" description="Basic and acidic residues" evidence="1">
    <location>
        <begin position="613"/>
        <end position="641"/>
    </location>
</feature>
<feature type="region of interest" description="Disordered" evidence="1">
    <location>
        <begin position="572"/>
        <end position="698"/>
    </location>
</feature>
<dbReference type="PANTHER" id="PTHR46589">
    <property type="entry name" value="APOPTOTIC CHROMATIN CONDENSATION INDUCER IN THE NUCLEUS"/>
    <property type="match status" value="1"/>
</dbReference>
<feature type="compositionally biased region" description="Basic and acidic residues" evidence="1">
    <location>
        <begin position="150"/>
        <end position="203"/>
    </location>
</feature>
<dbReference type="Pfam" id="PF16294">
    <property type="entry name" value="RSB_motif"/>
    <property type="match status" value="1"/>
</dbReference>
<feature type="compositionally biased region" description="Basic residues" evidence="1">
    <location>
        <begin position="98"/>
        <end position="107"/>
    </location>
</feature>
<feature type="compositionally biased region" description="Basic and acidic residues" evidence="1">
    <location>
        <begin position="310"/>
        <end position="345"/>
    </location>
</feature>
<dbReference type="SUPFAM" id="SSF54928">
    <property type="entry name" value="RNA-binding domain, RBD"/>
    <property type="match status" value="1"/>
</dbReference>